<feature type="compositionally biased region" description="Basic and acidic residues" evidence="5">
    <location>
        <begin position="496"/>
        <end position="507"/>
    </location>
</feature>
<dbReference type="Gene3D" id="3.30.40.10">
    <property type="entry name" value="Zinc/RING finger domain, C3HC4 (zinc finger)"/>
    <property type="match status" value="1"/>
</dbReference>
<keyword evidence="9" id="KW-1185">Reference proteome</keyword>
<evidence type="ECO:0000313" key="8">
    <source>
        <dbReference type="EMBL" id="VFT98090.1"/>
    </source>
</evidence>
<dbReference type="PROSITE" id="PS01359">
    <property type="entry name" value="ZF_PHD_1"/>
    <property type="match status" value="1"/>
</dbReference>
<dbReference type="PROSITE" id="PS51050">
    <property type="entry name" value="ZF_CW"/>
    <property type="match status" value="3"/>
</dbReference>
<accession>A0A485LHI4</accession>
<evidence type="ECO:0000313" key="7">
    <source>
        <dbReference type="EMBL" id="KAF0686797.1"/>
    </source>
</evidence>
<dbReference type="SMART" id="SM00249">
    <property type="entry name" value="PHD"/>
    <property type="match status" value="3"/>
</dbReference>
<dbReference type="AlphaFoldDB" id="A0A485LHI4"/>
<dbReference type="OrthoDB" id="757982at2759"/>
<dbReference type="GO" id="GO:0006338">
    <property type="term" value="P:chromatin remodeling"/>
    <property type="evidence" value="ECO:0007669"/>
    <property type="project" value="UniProtKB-ARBA"/>
</dbReference>
<dbReference type="Pfam" id="PF23004">
    <property type="entry name" value="PHDvar_NSD"/>
    <property type="match status" value="1"/>
</dbReference>
<evidence type="ECO:0000256" key="1">
    <source>
        <dbReference type="ARBA" id="ARBA00022723"/>
    </source>
</evidence>
<feature type="domain" description="CW-type" evidence="6">
    <location>
        <begin position="663"/>
        <end position="716"/>
    </location>
</feature>
<dbReference type="CDD" id="cd15565">
    <property type="entry name" value="PHD2_NSD"/>
    <property type="match status" value="1"/>
</dbReference>
<gene>
    <name evidence="8" type="primary">Aste57867_21419</name>
    <name evidence="7" type="ORF">As57867_021350</name>
    <name evidence="8" type="ORF">ASTE57867_21419</name>
</gene>
<dbReference type="Gene3D" id="3.30.40.100">
    <property type="match status" value="3"/>
</dbReference>
<feature type="compositionally biased region" description="Pro residues" evidence="5">
    <location>
        <begin position="473"/>
        <end position="495"/>
    </location>
</feature>
<keyword evidence="3" id="KW-0863">Zinc-finger</keyword>
<dbReference type="PANTHER" id="PTHR46524:SF7">
    <property type="entry name" value="CW-TYPE ZINC FINGER"/>
    <property type="match status" value="1"/>
</dbReference>
<dbReference type="InterPro" id="IPR011124">
    <property type="entry name" value="Znf_CW"/>
</dbReference>
<dbReference type="GO" id="GO:0008270">
    <property type="term" value="F:zinc ion binding"/>
    <property type="evidence" value="ECO:0007669"/>
    <property type="project" value="UniProtKB-KW"/>
</dbReference>
<evidence type="ECO:0000313" key="9">
    <source>
        <dbReference type="Proteomes" id="UP000332933"/>
    </source>
</evidence>
<keyword evidence="4" id="KW-0862">Zinc</keyword>
<keyword evidence="1" id="KW-0479">Metal-binding</keyword>
<dbReference type="Pfam" id="PF22908">
    <property type="entry name" value="PHD_NSD"/>
    <property type="match status" value="1"/>
</dbReference>
<sequence>MVESGDDSSNSSSSSDTLLVRKQRLLGSGVVAKKKSPLPQAPDAICDKCEGCLDSVSIILSCTGPCFRKYHIACCPNEIQSSSWQCVECRTSSHRCFICQDVTHGSEGSSTVPCRAAGCGKFYHVSCVKRLPLTRLLDNTSFICPLHTCHKCEGSSQGEATQAIRCTRCPRAYHVTCFPPSGFDRLCQTRGICHAHRLSAAVQKRLSTSSIDSAELFAESDNDRTQAVSSSSGAKKKDKKRDKKKKKKKKQRKKSKSSKGGSVADSSDDDDESHRGDVKVEMPSNPLDEKPVVAAAEAPKATSVEKPPIKPLNPAMEKASEVIALAKTADVVATPPPPSAPDADKPSKLELNITIPDKDGASETAEADAVAAKAALSARNKKKKKKKRTRGTTTPTADALDETEEAKWVQCDSCKKWRTVPQELDLDAMSDKAWYCKMNHWDAAYASCDVPEEVVEPKAKKPKIEPADAPSPVIAPPPPVPSPPLPVPAATPKPLPKAEPEKKEAKLSKKQQARLKVQQKQAAKAQQGAAAAATPAAMATTAHKEIEWVQCESVACGKWRVVPPTIDIASLPIKWYCSLNTWAPELATCAAENPSDVVSLLQHKSGGAKPSKPTPPANAATSTRSGKASPRGLNVPIPTVTDIAHGDVDSPLGKGGNKKKSPEKAVLEWAQCEKCNKWRKLPAHVKSANLPDKWFCSMNHWNPAVASCSVPEETDHDPVPARVPLPIGPRPKRGKLSYRELLYAGNGHLRKAYTEESSTLSFEFEGKLYHRDDQYRNSSLYLAPTSSAPVDDLTDASTTVAEDDPMGAEVSENDPPTTPALSRADEERLKFLLQEITKADGGTSVVDMVAALHSDAYAARTGGSIFTCAAVRRSVASMVADGSMEEFRDERLVTVTVPTQISSYAHAYYVCGENNTELRSWEERRTRPEMLYRRKLVHKLPLKVAKPWKQKGFAGWPPASSSS</sequence>
<dbReference type="InterPro" id="IPR013083">
    <property type="entry name" value="Znf_RING/FYVE/PHD"/>
</dbReference>
<feature type="compositionally biased region" description="Basic residues" evidence="5">
    <location>
        <begin position="379"/>
        <end position="390"/>
    </location>
</feature>
<feature type="region of interest" description="Disordered" evidence="5">
    <location>
        <begin position="377"/>
        <end position="407"/>
    </location>
</feature>
<evidence type="ECO:0000256" key="5">
    <source>
        <dbReference type="SAM" id="MobiDB-lite"/>
    </source>
</evidence>
<feature type="domain" description="CW-type" evidence="6">
    <location>
        <begin position="402"/>
        <end position="456"/>
    </location>
</feature>
<evidence type="ECO:0000256" key="3">
    <source>
        <dbReference type="ARBA" id="ARBA00022771"/>
    </source>
</evidence>
<dbReference type="EMBL" id="VJMH01006974">
    <property type="protein sequence ID" value="KAF0686797.1"/>
    <property type="molecule type" value="Genomic_DNA"/>
</dbReference>
<dbReference type="InterPro" id="IPR055198">
    <property type="entry name" value="NSD_PHD"/>
</dbReference>
<dbReference type="CDD" id="cd15566">
    <property type="entry name" value="PHD3_NSD"/>
    <property type="match status" value="1"/>
</dbReference>
<feature type="region of interest" description="Disordered" evidence="5">
    <location>
        <begin position="219"/>
        <end position="313"/>
    </location>
</feature>
<evidence type="ECO:0000259" key="6">
    <source>
        <dbReference type="PROSITE" id="PS51050"/>
    </source>
</evidence>
<organism evidence="8 9">
    <name type="scientific">Aphanomyces stellatus</name>
    <dbReference type="NCBI Taxonomy" id="120398"/>
    <lineage>
        <taxon>Eukaryota</taxon>
        <taxon>Sar</taxon>
        <taxon>Stramenopiles</taxon>
        <taxon>Oomycota</taxon>
        <taxon>Saprolegniomycetes</taxon>
        <taxon>Saprolegniales</taxon>
        <taxon>Verrucalvaceae</taxon>
        <taxon>Aphanomyces</taxon>
    </lineage>
</organism>
<dbReference type="InterPro" id="IPR055300">
    <property type="entry name" value="CWZF3/5/7"/>
</dbReference>
<feature type="domain" description="CW-type" evidence="6">
    <location>
        <begin position="542"/>
        <end position="597"/>
    </location>
</feature>
<dbReference type="EMBL" id="CAADRA010007000">
    <property type="protein sequence ID" value="VFT98090.1"/>
    <property type="molecule type" value="Genomic_DNA"/>
</dbReference>
<reference evidence="8 9" key="1">
    <citation type="submission" date="2019-03" db="EMBL/GenBank/DDBJ databases">
        <authorList>
            <person name="Gaulin E."/>
            <person name="Dumas B."/>
        </authorList>
    </citation>
    <scope>NUCLEOTIDE SEQUENCE [LARGE SCALE GENOMIC DNA]</scope>
    <source>
        <strain evidence="8">CBS 568.67</strain>
    </source>
</reference>
<feature type="region of interest" description="Disordered" evidence="5">
    <location>
        <begin position="459"/>
        <end position="513"/>
    </location>
</feature>
<feature type="region of interest" description="Disordered" evidence="5">
    <location>
        <begin position="603"/>
        <end position="663"/>
    </location>
</feature>
<feature type="compositionally biased region" description="Low complexity" evidence="5">
    <location>
        <begin position="292"/>
        <end position="301"/>
    </location>
</feature>
<dbReference type="InterPro" id="IPR001965">
    <property type="entry name" value="Znf_PHD"/>
</dbReference>
<reference evidence="7" key="2">
    <citation type="submission" date="2019-06" db="EMBL/GenBank/DDBJ databases">
        <title>Genomics analysis of Aphanomyces spp. identifies a new class of oomycete effector associated with host adaptation.</title>
        <authorList>
            <person name="Gaulin E."/>
        </authorList>
    </citation>
    <scope>NUCLEOTIDE SEQUENCE</scope>
    <source>
        <strain evidence="7">CBS 578.67</strain>
    </source>
</reference>
<dbReference type="PANTHER" id="PTHR46524">
    <property type="entry name" value="CW-TYPE ZINC FINGER"/>
    <property type="match status" value="1"/>
</dbReference>
<evidence type="ECO:0000256" key="4">
    <source>
        <dbReference type="ARBA" id="ARBA00022833"/>
    </source>
</evidence>
<dbReference type="Proteomes" id="UP000332933">
    <property type="component" value="Unassembled WGS sequence"/>
</dbReference>
<evidence type="ECO:0000256" key="2">
    <source>
        <dbReference type="ARBA" id="ARBA00022737"/>
    </source>
</evidence>
<protein>
    <submittedName>
        <fullName evidence="8">Aste57867_21419 protein</fullName>
    </submittedName>
</protein>
<keyword evidence="2" id="KW-0677">Repeat</keyword>
<dbReference type="Pfam" id="PF07496">
    <property type="entry name" value="zf-CW"/>
    <property type="match status" value="3"/>
</dbReference>
<feature type="compositionally biased region" description="Basic residues" evidence="5">
    <location>
        <begin position="234"/>
        <end position="257"/>
    </location>
</feature>
<dbReference type="InterPro" id="IPR055197">
    <property type="entry name" value="PHDvar_NSD"/>
</dbReference>
<dbReference type="InterPro" id="IPR019786">
    <property type="entry name" value="Zinc_finger_PHD-type_CS"/>
</dbReference>
<proteinExistence type="predicted"/>
<name>A0A485LHI4_9STRA</name>